<protein>
    <submittedName>
        <fullName evidence="1">Uncharacterized protein</fullName>
    </submittedName>
</protein>
<dbReference type="EMBL" id="AM238663">
    <property type="protein sequence ID" value="CAJ90218.1"/>
    <property type="molecule type" value="Genomic_DNA"/>
</dbReference>
<gene>
    <name evidence="1" type="ORF">SAML1232</name>
</gene>
<sequence length="64" mass="7098">MRCRRRPARCGRRAAPWPGARCGWRPASGTPSAVAHRRPRCAVARFLPRRAAVRATPGPRDPRG</sequence>
<name>A3KKI2_STRA7</name>
<reference evidence="1" key="1">
    <citation type="journal article" date="2006" name="Mol. Biol. Evol.">
        <title>Evolution of the terminal regions of the Streptomyces linear chromosome.</title>
        <authorList>
            <person name="Choulet F."/>
            <person name="Aigle B."/>
            <person name="Gallois A."/>
            <person name="Mangenot S."/>
            <person name="Gerbaud C."/>
            <person name="Truong C."/>
            <person name="Francou F.X."/>
            <person name="Fourrier C."/>
            <person name="Guerineau M."/>
            <person name="Decaris B."/>
            <person name="Barbe V."/>
            <person name="Pernodet J.L."/>
            <person name="Leblond P."/>
        </authorList>
    </citation>
    <scope>NUCLEOTIDE SEQUENCE</scope>
    <source>
        <strain evidence="1">ATCC 23877</strain>
    </source>
</reference>
<proteinExistence type="predicted"/>
<accession>A3KKI2</accession>
<evidence type="ECO:0000313" key="1">
    <source>
        <dbReference type="EMBL" id="CAJ90218.1"/>
    </source>
</evidence>
<dbReference type="AlphaFoldDB" id="A3KKI2"/>
<organism evidence="1">
    <name type="scientific">Streptomyces ambofaciens (strain ATCC 23877 / 3486 / DSM 40053 / JCM 4204 / NBRC 12836 / NRRL B-2516)</name>
    <dbReference type="NCBI Taxonomy" id="278992"/>
    <lineage>
        <taxon>Bacteria</taxon>
        <taxon>Bacillati</taxon>
        <taxon>Actinomycetota</taxon>
        <taxon>Actinomycetes</taxon>
        <taxon>Kitasatosporales</taxon>
        <taxon>Streptomycetaceae</taxon>
        <taxon>Streptomyces</taxon>
    </lineage>
</organism>